<comment type="caution">
    <text evidence="3">The sequence shown here is derived from an EMBL/GenBank/DDBJ whole genome shotgun (WGS) entry which is preliminary data.</text>
</comment>
<evidence type="ECO:0000313" key="4">
    <source>
        <dbReference type="Proteomes" id="UP000023152"/>
    </source>
</evidence>
<evidence type="ECO:0000259" key="2">
    <source>
        <dbReference type="SMART" id="SM00382"/>
    </source>
</evidence>
<dbReference type="Gene3D" id="3.40.50.300">
    <property type="entry name" value="P-loop containing nucleotide triphosphate hydrolases"/>
    <property type="match status" value="1"/>
</dbReference>
<feature type="non-terminal residue" evidence="3">
    <location>
        <position position="1"/>
    </location>
</feature>
<dbReference type="SUPFAM" id="SSF52540">
    <property type="entry name" value="P-loop containing nucleoside triphosphate hydrolases"/>
    <property type="match status" value="1"/>
</dbReference>
<dbReference type="InterPro" id="IPR027417">
    <property type="entry name" value="P-loop_NTPase"/>
</dbReference>
<dbReference type="CDD" id="cd00009">
    <property type="entry name" value="AAA"/>
    <property type="match status" value="1"/>
</dbReference>
<dbReference type="Proteomes" id="UP000023152">
    <property type="component" value="Unassembled WGS sequence"/>
</dbReference>
<dbReference type="InterPro" id="IPR031248">
    <property type="entry name" value="RNF213"/>
</dbReference>
<dbReference type="PANTHER" id="PTHR22605:SF1">
    <property type="entry name" value="RZ-TYPE DOMAIN-CONTAINING PROTEIN"/>
    <property type="match status" value="1"/>
</dbReference>
<dbReference type="PANTHER" id="PTHR22605">
    <property type="entry name" value="RZ-TYPE DOMAIN-CONTAINING PROTEIN"/>
    <property type="match status" value="1"/>
</dbReference>
<keyword evidence="4" id="KW-1185">Reference proteome</keyword>
<name>X6N8J2_RETFI</name>
<feature type="region of interest" description="Disordered" evidence="1">
    <location>
        <begin position="142"/>
        <end position="161"/>
    </location>
</feature>
<dbReference type="InterPro" id="IPR003593">
    <property type="entry name" value="AAA+_ATPase"/>
</dbReference>
<gene>
    <name evidence="3" type="ORF">RFI_14844</name>
</gene>
<feature type="domain" description="AAA+ ATPase" evidence="2">
    <location>
        <begin position="34"/>
        <end position="185"/>
    </location>
</feature>
<proteinExistence type="predicted"/>
<dbReference type="AlphaFoldDB" id="X6N8J2"/>
<organism evidence="3 4">
    <name type="scientific">Reticulomyxa filosa</name>
    <dbReference type="NCBI Taxonomy" id="46433"/>
    <lineage>
        <taxon>Eukaryota</taxon>
        <taxon>Sar</taxon>
        <taxon>Rhizaria</taxon>
        <taxon>Retaria</taxon>
        <taxon>Foraminifera</taxon>
        <taxon>Monothalamids</taxon>
        <taxon>Reticulomyxidae</taxon>
        <taxon>Reticulomyxa</taxon>
    </lineage>
</organism>
<dbReference type="EMBL" id="ASPP01010813">
    <property type="protein sequence ID" value="ETO22356.1"/>
    <property type="molecule type" value="Genomic_DNA"/>
</dbReference>
<dbReference type="GO" id="GO:0004842">
    <property type="term" value="F:ubiquitin-protein transferase activity"/>
    <property type="evidence" value="ECO:0007669"/>
    <property type="project" value="InterPro"/>
</dbReference>
<feature type="compositionally biased region" description="Basic and acidic residues" evidence="1">
    <location>
        <begin position="145"/>
        <end position="161"/>
    </location>
</feature>
<protein>
    <recommendedName>
        <fullName evidence="2">AAA+ ATPase domain-containing protein</fullName>
    </recommendedName>
</protein>
<evidence type="ECO:0000256" key="1">
    <source>
        <dbReference type="SAM" id="MobiDB-lite"/>
    </source>
</evidence>
<accession>X6N8J2</accession>
<dbReference type="OrthoDB" id="2423195at2759"/>
<dbReference type="GO" id="GO:0016887">
    <property type="term" value="F:ATP hydrolysis activity"/>
    <property type="evidence" value="ECO:0007669"/>
    <property type="project" value="InterPro"/>
</dbReference>
<reference evidence="3 4" key="1">
    <citation type="journal article" date="2013" name="Curr. Biol.">
        <title>The Genome of the Foraminiferan Reticulomyxa filosa.</title>
        <authorList>
            <person name="Glockner G."/>
            <person name="Hulsmann N."/>
            <person name="Schleicher M."/>
            <person name="Noegel A.A."/>
            <person name="Eichinger L."/>
            <person name="Gallinger C."/>
            <person name="Pawlowski J."/>
            <person name="Sierra R."/>
            <person name="Euteneuer U."/>
            <person name="Pillet L."/>
            <person name="Moustafa A."/>
            <person name="Platzer M."/>
            <person name="Groth M."/>
            <person name="Szafranski K."/>
            <person name="Schliwa M."/>
        </authorList>
    </citation>
    <scope>NUCLEOTIDE SEQUENCE [LARGE SCALE GENOMIC DNA]</scope>
</reference>
<sequence>KQQQINKILSEHNDYTLTFDNILKIVAIFFRIKAGIPVLIMGETGCGKTKLLKYMSIVLGITMKSIDVHGGYGVKQLQQDLEEPLADATKNTGKTHLIFLDEINTSPDIGAFKEVVCDHSLKGKQFPDNIVIIAALNPYRKRQRSDKEKDEDKQDNRNRTKYYLDDLDKEMDELVYRVFPLPRSLQTYVWNFGSLSEADEHQYIALITTNAWYRCFIYLCI</sequence>
<dbReference type="SMART" id="SM00382">
    <property type="entry name" value="AAA"/>
    <property type="match status" value="1"/>
</dbReference>
<dbReference type="InterPro" id="IPR024317">
    <property type="entry name" value="Dynein_heavy_chain_D4_dom"/>
</dbReference>
<evidence type="ECO:0000313" key="3">
    <source>
        <dbReference type="EMBL" id="ETO22356.1"/>
    </source>
</evidence>
<dbReference type="Pfam" id="PF12780">
    <property type="entry name" value="AAA_8"/>
    <property type="match status" value="1"/>
</dbReference>